<proteinExistence type="predicted"/>
<gene>
    <name evidence="1" type="ordered locus">cce_4803</name>
</gene>
<dbReference type="PANTHER" id="PTHR24104:SF25">
    <property type="entry name" value="PROTEIN LIN-41"/>
    <property type="match status" value="1"/>
</dbReference>
<dbReference type="Proteomes" id="UP000001203">
    <property type="component" value="Chromosome linear"/>
</dbReference>
<accession>B1X1Z0</accession>
<dbReference type="AlphaFoldDB" id="B1X1Z0"/>
<dbReference type="PANTHER" id="PTHR24104">
    <property type="entry name" value="E3 UBIQUITIN-PROTEIN LIGASE NHLRC1-RELATED"/>
    <property type="match status" value="1"/>
</dbReference>
<name>B1X1Z0_CROS5</name>
<dbReference type="RefSeq" id="WP_009546437.1">
    <property type="nucleotide sequence ID" value="NC_010547.1"/>
</dbReference>
<dbReference type="InterPro" id="IPR011042">
    <property type="entry name" value="6-blade_b-propeller_TolB-like"/>
</dbReference>
<dbReference type="eggNOG" id="COG3391">
    <property type="taxonomic scope" value="Bacteria"/>
</dbReference>
<sequence length="343" mass="35821">MSKNASVIANMWVSIFLPMLTILAIKPADASSLFISSLNNGEILEYNDDGTLLGVFGEANRTDSDLDGPNSLIIGPNGNLFVTSGGDSNILEFDGENGTFLGVFVDADQAGSGPGPFPFVPTGLDFDSNGNLFVSDGLRDQILEYDSNGNLLGVFATTGGDINNSLDGPEDLSFGPNGNLFTVTFEGILEYDPDGNFLGIFGQANPSDSSLFLDPSDFSFDSNGNLFVASRSRNILKYDSSGNFLGTVSGASGFAVGGLAFGPNGNLFATSFFGGQVFEFDVENDIPVGTFASGITTPTGLVFSESSDEPEPNPESVPEPGTVLSFLAMGGLGLASKFKKRTL</sequence>
<dbReference type="InterPro" id="IPR011041">
    <property type="entry name" value="Quinoprot_gluc/sorb_DH_b-prop"/>
</dbReference>
<protein>
    <submittedName>
        <fullName evidence="1">Uncharacterized protein</fullName>
    </submittedName>
</protein>
<evidence type="ECO:0000313" key="2">
    <source>
        <dbReference type="Proteomes" id="UP000001203"/>
    </source>
</evidence>
<dbReference type="NCBIfam" id="TIGR02595">
    <property type="entry name" value="PEP_CTERM"/>
    <property type="match status" value="1"/>
</dbReference>
<dbReference type="InterPro" id="IPR013424">
    <property type="entry name" value="Ice-binding_C"/>
</dbReference>
<dbReference type="EMBL" id="CP000807">
    <property type="protein sequence ID" value="ACB54151.1"/>
    <property type="molecule type" value="Genomic_DNA"/>
</dbReference>
<dbReference type="InterPro" id="IPR050952">
    <property type="entry name" value="TRIM-NHL_E3_ligases"/>
</dbReference>
<dbReference type="OrthoDB" id="476591at2"/>
<dbReference type="CDD" id="cd05819">
    <property type="entry name" value="NHL"/>
    <property type="match status" value="1"/>
</dbReference>
<reference evidence="1 2" key="1">
    <citation type="journal article" date="2008" name="Proc. Natl. Acad. Sci. U.S.A.">
        <title>The genome of Cyanothece 51142, a unicellular diazotrophic cyanobacterium important in the marine nitrogen cycle.</title>
        <authorList>
            <person name="Welsh E.A."/>
            <person name="Liberton M."/>
            <person name="Stoeckel J."/>
            <person name="Loh T."/>
            <person name="Elvitigala T."/>
            <person name="Wang C."/>
            <person name="Wollam A."/>
            <person name="Fulton R.S."/>
            <person name="Clifton S.W."/>
            <person name="Jacobs J.M."/>
            <person name="Aurora R."/>
            <person name="Ghosh B.K."/>
            <person name="Sherman L.A."/>
            <person name="Smith R.D."/>
            <person name="Wilson R.K."/>
            <person name="Pakrasi H.B."/>
        </authorList>
    </citation>
    <scope>NUCLEOTIDE SEQUENCE [LARGE SCALE GENOMIC DNA]</scope>
    <source>
        <strain evidence="2">ATCC 51142 / BH68</strain>
    </source>
</reference>
<dbReference type="KEGG" id="cyt:cce_4803"/>
<dbReference type="SUPFAM" id="SSF50952">
    <property type="entry name" value="Soluble quinoprotein glucose dehydrogenase"/>
    <property type="match status" value="1"/>
</dbReference>
<organism evidence="1 2">
    <name type="scientific">Crocosphaera subtropica (strain ATCC 51142 / BH68)</name>
    <name type="common">Cyanothece sp. (strain ATCC 51142)</name>
    <dbReference type="NCBI Taxonomy" id="43989"/>
    <lineage>
        <taxon>Bacteria</taxon>
        <taxon>Bacillati</taxon>
        <taxon>Cyanobacteriota</taxon>
        <taxon>Cyanophyceae</taxon>
        <taxon>Oscillatoriophycideae</taxon>
        <taxon>Chroococcales</taxon>
        <taxon>Aphanothecaceae</taxon>
        <taxon>Crocosphaera</taxon>
        <taxon>Crocosphaera subtropica</taxon>
    </lineage>
</organism>
<dbReference type="GO" id="GO:0008270">
    <property type="term" value="F:zinc ion binding"/>
    <property type="evidence" value="ECO:0007669"/>
    <property type="project" value="UniProtKB-KW"/>
</dbReference>
<dbReference type="InterPro" id="IPR001680">
    <property type="entry name" value="WD40_rpt"/>
</dbReference>
<keyword evidence="2" id="KW-1185">Reference proteome</keyword>
<dbReference type="Gene3D" id="2.120.10.30">
    <property type="entry name" value="TolB, C-terminal domain"/>
    <property type="match status" value="2"/>
</dbReference>
<dbReference type="STRING" id="43989.cce_4803"/>
<dbReference type="SMART" id="SM00320">
    <property type="entry name" value="WD40"/>
    <property type="match status" value="2"/>
</dbReference>
<evidence type="ECO:0000313" key="1">
    <source>
        <dbReference type="EMBL" id="ACB54151.1"/>
    </source>
</evidence>
<dbReference type="HOGENOM" id="CLU_059354_0_0_3"/>